<dbReference type="OMA" id="SCYNIFN"/>
<dbReference type="InterPro" id="IPR035969">
    <property type="entry name" value="Rab-GAP_TBC_sf"/>
</dbReference>
<dbReference type="OrthoDB" id="26371at2759"/>
<dbReference type="PANTHER" id="PTHR22957:SF26">
    <property type="entry name" value="LD44506P"/>
    <property type="match status" value="1"/>
</dbReference>
<evidence type="ECO:0000313" key="4">
    <source>
        <dbReference type="EMBL" id="KXN74867.1"/>
    </source>
</evidence>
<dbReference type="Proteomes" id="UP000070444">
    <property type="component" value="Unassembled WGS sequence"/>
</dbReference>
<dbReference type="GO" id="GO:0071889">
    <property type="term" value="F:14-3-3 protein binding"/>
    <property type="evidence" value="ECO:0007669"/>
    <property type="project" value="UniProtKB-ARBA"/>
</dbReference>
<dbReference type="SUPFAM" id="SSF47923">
    <property type="entry name" value="Ypt/Rab-GAP domain of gyp1p"/>
    <property type="match status" value="2"/>
</dbReference>
<dbReference type="Pfam" id="PF00566">
    <property type="entry name" value="RabGAP-TBC"/>
    <property type="match status" value="1"/>
</dbReference>
<dbReference type="FunFam" id="1.10.10.750:FF:000009">
    <property type="entry name" value="TBC1 domain family member 22A"/>
    <property type="match status" value="1"/>
</dbReference>
<protein>
    <submittedName>
        <fullName evidence="4">RabGAP/TBC</fullName>
    </submittedName>
</protein>
<dbReference type="FunFam" id="1.10.472.80:FF:000001">
    <property type="entry name" value="TBC1 domain family member 22B"/>
    <property type="match status" value="1"/>
</dbReference>
<evidence type="ECO:0000313" key="5">
    <source>
        <dbReference type="Proteomes" id="UP000070444"/>
    </source>
</evidence>
<dbReference type="InterPro" id="IPR000195">
    <property type="entry name" value="Rab-GAP-TBC_dom"/>
</dbReference>
<dbReference type="Gene3D" id="1.10.10.750">
    <property type="entry name" value="Ypt/Rab-GAP domain of gyp1p, domain 1"/>
    <property type="match status" value="1"/>
</dbReference>
<evidence type="ECO:0000256" key="1">
    <source>
        <dbReference type="ARBA" id="ARBA00022468"/>
    </source>
</evidence>
<dbReference type="FunFam" id="1.10.8.270:FF:000004">
    <property type="entry name" value="TBC1 domain family, member 22B"/>
    <property type="match status" value="1"/>
</dbReference>
<reference evidence="4 5" key="1">
    <citation type="journal article" date="2015" name="Genome Biol. Evol.">
        <title>Phylogenomic analyses indicate that early fungi evolved digesting cell walls of algal ancestors of land plants.</title>
        <authorList>
            <person name="Chang Y."/>
            <person name="Wang S."/>
            <person name="Sekimoto S."/>
            <person name="Aerts A.L."/>
            <person name="Choi C."/>
            <person name="Clum A."/>
            <person name="LaButti K.M."/>
            <person name="Lindquist E.A."/>
            <person name="Yee Ngan C."/>
            <person name="Ohm R.A."/>
            <person name="Salamov A.A."/>
            <person name="Grigoriev I.V."/>
            <person name="Spatafora J.W."/>
            <person name="Berbee M.L."/>
        </authorList>
    </citation>
    <scope>NUCLEOTIDE SEQUENCE [LARGE SCALE GENOMIC DNA]</scope>
    <source>
        <strain evidence="4 5">NRRL 28638</strain>
    </source>
</reference>
<dbReference type="PROSITE" id="PS50086">
    <property type="entry name" value="TBC_RABGAP"/>
    <property type="match status" value="1"/>
</dbReference>
<organism evidence="4 5">
    <name type="scientific">Conidiobolus coronatus (strain ATCC 28846 / CBS 209.66 / NRRL 28638)</name>
    <name type="common">Delacroixia coronata</name>
    <dbReference type="NCBI Taxonomy" id="796925"/>
    <lineage>
        <taxon>Eukaryota</taxon>
        <taxon>Fungi</taxon>
        <taxon>Fungi incertae sedis</taxon>
        <taxon>Zoopagomycota</taxon>
        <taxon>Entomophthoromycotina</taxon>
        <taxon>Entomophthoromycetes</taxon>
        <taxon>Entomophthorales</taxon>
        <taxon>Ancylistaceae</taxon>
        <taxon>Conidiobolus</taxon>
    </lineage>
</organism>
<dbReference type="EMBL" id="KQ964419">
    <property type="protein sequence ID" value="KXN74867.1"/>
    <property type="molecule type" value="Genomic_DNA"/>
</dbReference>
<gene>
    <name evidence="4" type="ORF">CONCODRAFT_45378</name>
</gene>
<dbReference type="PANTHER" id="PTHR22957">
    <property type="entry name" value="TBC1 DOMAIN FAMILY MEMBER GTPASE-ACTIVATING PROTEIN"/>
    <property type="match status" value="1"/>
</dbReference>
<proteinExistence type="predicted"/>
<feature type="domain" description="Rab-GAP TBC" evidence="3">
    <location>
        <begin position="29"/>
        <end position="255"/>
    </location>
</feature>
<keyword evidence="2" id="KW-0597">Phosphoprotein</keyword>
<dbReference type="SMART" id="SM00164">
    <property type="entry name" value="TBC"/>
    <property type="match status" value="1"/>
</dbReference>
<evidence type="ECO:0000259" key="3">
    <source>
        <dbReference type="PROSITE" id="PS50086"/>
    </source>
</evidence>
<keyword evidence="5" id="KW-1185">Reference proteome</keyword>
<dbReference type="STRING" id="796925.A0A137PIP6"/>
<evidence type="ECO:0000256" key="2">
    <source>
        <dbReference type="ARBA" id="ARBA00022553"/>
    </source>
</evidence>
<dbReference type="Gene3D" id="1.10.8.270">
    <property type="entry name" value="putative rabgap domain of human tbc1 domain family member 14 like domains"/>
    <property type="match status" value="1"/>
</dbReference>
<sequence length="325" mass="38003">MESRLNKFEKLLKEENVAIDTLRKLSWKGIPTKYRAESWKLLLGYASSNSGRRQESLLRKRNEYFNVSKQLFDNGEDSLDKTIFQQISIDLPRTFPTTTLFHQPGIRKIMERVLYTWSIRHPASGYVQGINDIVCPFIVVFLTPYLPENQDPEAFDVSSLSEEVLNIIEADTFWCFSKLMDGIQDNYTFAQRGIQRQLTNLKALIERADNELAVHLMNENVEFIQFAFRWMNCLLLREVNLNCSIRMWDTYLSEGFDNFSDFHLYVCAAFLQKFKSDLLTKDFQDILLYLQSPPTKSWTNSDIELLLSEAYLLQSLFKNAPNLFS</sequence>
<name>A0A137PIP6_CONC2</name>
<dbReference type="Gene3D" id="1.10.472.80">
    <property type="entry name" value="Ypt/Rab-GAP domain of gyp1p, domain 3"/>
    <property type="match status" value="1"/>
</dbReference>
<dbReference type="AlphaFoldDB" id="A0A137PIP6"/>
<accession>A0A137PIP6</accession>
<dbReference type="GO" id="GO:0005096">
    <property type="term" value="F:GTPase activator activity"/>
    <property type="evidence" value="ECO:0007669"/>
    <property type="project" value="UniProtKB-KW"/>
</dbReference>
<keyword evidence="1" id="KW-0343">GTPase activation</keyword>